<dbReference type="InterPro" id="IPR000683">
    <property type="entry name" value="Gfo/Idh/MocA-like_OxRdtase_N"/>
</dbReference>
<dbReference type="Pfam" id="PF00107">
    <property type="entry name" value="ADH_zinc_N"/>
    <property type="match status" value="1"/>
</dbReference>
<evidence type="ECO:0000256" key="1">
    <source>
        <dbReference type="ARBA" id="ARBA00001947"/>
    </source>
</evidence>
<evidence type="ECO:0000256" key="4">
    <source>
        <dbReference type="ARBA" id="ARBA00022833"/>
    </source>
</evidence>
<dbReference type="CDD" id="cd08255">
    <property type="entry name" value="2-desacetyl-2-hydroxyethyl_bacteriochlorophyllide_like"/>
    <property type="match status" value="1"/>
</dbReference>
<dbReference type="SMART" id="SM00829">
    <property type="entry name" value="PKS_ER"/>
    <property type="match status" value="1"/>
</dbReference>
<dbReference type="SUPFAM" id="SSF50129">
    <property type="entry name" value="GroES-like"/>
    <property type="match status" value="1"/>
</dbReference>
<comment type="similarity">
    <text evidence="2">Belongs to the zinc-containing alcohol dehydrogenase family.</text>
</comment>
<comment type="cofactor">
    <cofactor evidence="1">
        <name>Zn(2+)</name>
        <dbReference type="ChEBI" id="CHEBI:29105"/>
    </cofactor>
</comment>
<keyword evidence="5" id="KW-0560">Oxidoreductase</keyword>
<keyword evidence="3" id="KW-0479">Metal-binding</keyword>
<dbReference type="Gene3D" id="3.40.50.720">
    <property type="entry name" value="NAD(P)-binding Rossmann-like Domain"/>
    <property type="match status" value="2"/>
</dbReference>
<feature type="domain" description="Enoyl reductase (ER)" evidence="6">
    <location>
        <begin position="11"/>
        <end position="364"/>
    </location>
</feature>
<dbReference type="InterPro" id="IPR020843">
    <property type="entry name" value="ER"/>
</dbReference>
<dbReference type="SUPFAM" id="SSF51735">
    <property type="entry name" value="NAD(P)-binding Rossmann-fold domains"/>
    <property type="match status" value="2"/>
</dbReference>
<proteinExistence type="inferred from homology"/>
<dbReference type="EMBL" id="JAJNDC010000001">
    <property type="protein sequence ID" value="MCW9711724.1"/>
    <property type="molecule type" value="Genomic_DNA"/>
</dbReference>
<dbReference type="RefSeq" id="WP_265787176.1">
    <property type="nucleotide sequence ID" value="NZ_BAABRS010000001.1"/>
</dbReference>
<evidence type="ECO:0000256" key="3">
    <source>
        <dbReference type="ARBA" id="ARBA00022723"/>
    </source>
</evidence>
<dbReference type="InterPro" id="IPR036291">
    <property type="entry name" value="NAD(P)-bd_dom_sf"/>
</dbReference>
<dbReference type="PANTHER" id="PTHR43350:SF19">
    <property type="entry name" value="D-GULOSIDE 3-DEHYDROGENASE"/>
    <property type="match status" value="1"/>
</dbReference>
<name>A0ABT3PV48_9BACT</name>
<organism evidence="7 8">
    <name type="scientific">Fodinibius salicampi</name>
    <dbReference type="NCBI Taxonomy" id="1920655"/>
    <lineage>
        <taxon>Bacteria</taxon>
        <taxon>Pseudomonadati</taxon>
        <taxon>Balneolota</taxon>
        <taxon>Balneolia</taxon>
        <taxon>Balneolales</taxon>
        <taxon>Balneolaceae</taxon>
        <taxon>Fodinibius</taxon>
    </lineage>
</organism>
<dbReference type="Pfam" id="PF01408">
    <property type="entry name" value="GFO_IDH_MocA"/>
    <property type="match status" value="1"/>
</dbReference>
<keyword evidence="4" id="KW-0862">Zinc</keyword>
<dbReference type="SUPFAM" id="SSF55347">
    <property type="entry name" value="Glyceraldehyde-3-phosphate dehydrogenase-like, C-terminal domain"/>
    <property type="match status" value="1"/>
</dbReference>
<protein>
    <submittedName>
        <fullName evidence="7">Bi-domain-containing oxidoreductase</fullName>
    </submittedName>
</protein>
<gene>
    <name evidence="7" type="ORF">LQ318_02300</name>
</gene>
<dbReference type="InterPro" id="IPR011032">
    <property type="entry name" value="GroES-like_sf"/>
</dbReference>
<dbReference type="InterPro" id="IPR013154">
    <property type="entry name" value="ADH-like_N"/>
</dbReference>
<dbReference type="Pfam" id="PF08240">
    <property type="entry name" value="ADH_N"/>
    <property type="match status" value="1"/>
</dbReference>
<reference evidence="7 8" key="1">
    <citation type="submission" date="2021-11" db="EMBL/GenBank/DDBJ databases">
        <title>Aliifidinibius sp. nov., a new bacterium isolated from saline soil.</title>
        <authorList>
            <person name="Galisteo C."/>
            <person name="De La Haba R."/>
            <person name="Sanchez-Porro C."/>
            <person name="Ventosa A."/>
        </authorList>
    </citation>
    <scope>NUCLEOTIDE SEQUENCE [LARGE SCALE GENOMIC DNA]</scope>
    <source>
        <strain evidence="7 8">KACC 190600</strain>
    </source>
</reference>
<dbReference type="Gene3D" id="3.30.360.10">
    <property type="entry name" value="Dihydrodipicolinate Reductase, domain 2"/>
    <property type="match status" value="1"/>
</dbReference>
<evidence type="ECO:0000259" key="6">
    <source>
        <dbReference type="SMART" id="SM00829"/>
    </source>
</evidence>
<dbReference type="InterPro" id="IPR055170">
    <property type="entry name" value="GFO_IDH_MocA-like_dom"/>
</dbReference>
<comment type="caution">
    <text evidence="7">The sequence shown here is derived from an EMBL/GenBank/DDBJ whole genome shotgun (WGS) entry which is preliminary data.</text>
</comment>
<evidence type="ECO:0000313" key="8">
    <source>
        <dbReference type="Proteomes" id="UP001207337"/>
    </source>
</evidence>
<accession>A0ABT3PV48</accession>
<dbReference type="Gene3D" id="3.90.180.10">
    <property type="entry name" value="Medium-chain alcohol dehydrogenases, catalytic domain"/>
    <property type="match status" value="1"/>
</dbReference>
<evidence type="ECO:0000256" key="5">
    <source>
        <dbReference type="ARBA" id="ARBA00023002"/>
    </source>
</evidence>
<keyword evidence="8" id="KW-1185">Reference proteome</keyword>
<dbReference type="PANTHER" id="PTHR43350">
    <property type="entry name" value="NAD-DEPENDENT ALCOHOL DEHYDROGENASE"/>
    <property type="match status" value="1"/>
</dbReference>
<dbReference type="Pfam" id="PF22725">
    <property type="entry name" value="GFO_IDH_MocA_C3"/>
    <property type="match status" value="1"/>
</dbReference>
<evidence type="ECO:0000256" key="2">
    <source>
        <dbReference type="ARBA" id="ARBA00008072"/>
    </source>
</evidence>
<dbReference type="InterPro" id="IPR013149">
    <property type="entry name" value="ADH-like_C"/>
</dbReference>
<evidence type="ECO:0000313" key="7">
    <source>
        <dbReference type="EMBL" id="MCW9711724.1"/>
    </source>
</evidence>
<dbReference type="Proteomes" id="UP001207337">
    <property type="component" value="Unassembled WGS sequence"/>
</dbReference>
<sequence length="712" mass="78033">MLQIIQDLKNGDTTLEKVPVPKVKEGEVLIRSHSSLVSLGTERMVVEFGKAGLLGKVRQQPERVKEVLAKMKTDGIMPTIEAVRRKLDMPISLGYSNAGTVVEVGNNVSSLKVGDRVVSNGCHAEYVRVPENLVAKIPDSVTFEEASFTVVGAIALQGIRLADPTFGETVVVMGLGLIGLLAAQLLKANGCKVIGVDLDTSKLDIAEQLGIETINASTNDPVKGVKQLTNGIGVDAVIIAASSQSDEVISQSAKMSRKRGRIVLVGVVGLDINRSDFFEKELTFQVSCSYGPGRYDPEYEEKGHDYPLPYVRWTEQRNFEAVLEAIRSDQLNVNPLITEKVALEDISQIYGEMSDSDSIASLITYPQKEDSNSKPNRSVHISDETLEEVTEGIAIVGAGNFTQSTILPSLQNGAFPIKYIVSSQGLSSTQMAKKFNIEQSTTDFNKVLEDPSVQGVLITTRHNQHAPMVIKALNAGKHVFVEKPLALNNDELEEIIEAKEASGKSVSVGFNRRFSPHTRKMKELIGNDPTEMNIVATMNAGFIPEDSWVQDPDIGGGRIVGEACHYVDLIQYLTGSLVESVYMQGMGQNPKSTTDNASILLKMENGSTGVINYFSNGNKSYSKERIEVFYQGKNLILDNFRKLYGYGYGGLITNRLLKTKQDKGHKEQFERLAQSWKEGGSVLIPFNEIVNTTRSTFATIQSLKTQQKTEVK</sequence>